<gene>
    <name evidence="2" type="ORF">FHS87_003857</name>
</gene>
<reference evidence="2 3" key="1">
    <citation type="submission" date="2020-08" db="EMBL/GenBank/DDBJ databases">
        <title>Genomic Encyclopedia of Type Strains, Phase IV (KMG-IV): sequencing the most valuable type-strain genomes for metagenomic binning, comparative biology and taxonomic classification.</title>
        <authorList>
            <person name="Goeker M."/>
        </authorList>
    </citation>
    <scope>NUCLEOTIDE SEQUENCE [LARGE SCALE GENOMIC DNA]</scope>
    <source>
        <strain evidence="2 3">DSM 25622</strain>
    </source>
</reference>
<keyword evidence="3" id="KW-1185">Reference proteome</keyword>
<dbReference type="EMBL" id="JACIJD010000023">
    <property type="protein sequence ID" value="MBB5695790.1"/>
    <property type="molecule type" value="Genomic_DNA"/>
</dbReference>
<name>A0A840Y7B7_9PROT</name>
<protein>
    <submittedName>
        <fullName evidence="2">Uncharacterized protein</fullName>
    </submittedName>
</protein>
<comment type="caution">
    <text evidence="2">The sequence shown here is derived from an EMBL/GenBank/DDBJ whole genome shotgun (WGS) entry which is preliminary data.</text>
</comment>
<dbReference type="AlphaFoldDB" id="A0A840Y7B7"/>
<feature type="compositionally biased region" description="Polar residues" evidence="1">
    <location>
        <begin position="65"/>
        <end position="75"/>
    </location>
</feature>
<organism evidence="2 3">
    <name type="scientific">Muricoccus pecuniae</name>
    <dbReference type="NCBI Taxonomy" id="693023"/>
    <lineage>
        <taxon>Bacteria</taxon>
        <taxon>Pseudomonadati</taxon>
        <taxon>Pseudomonadota</taxon>
        <taxon>Alphaproteobacteria</taxon>
        <taxon>Acetobacterales</taxon>
        <taxon>Roseomonadaceae</taxon>
        <taxon>Muricoccus</taxon>
    </lineage>
</organism>
<dbReference type="Proteomes" id="UP000580654">
    <property type="component" value="Unassembled WGS sequence"/>
</dbReference>
<proteinExistence type="predicted"/>
<sequence length="104" mass="9974">MNLPDPAAPQEGDEQQADTAMSLPAAMAGAGAAMMATMAAPVAAAVGTAMAATAMATGLNAAAGLTQNPTDNGSNADIDAASEDEPPVAEPDAAPLPAVQNDLA</sequence>
<evidence type="ECO:0000256" key="1">
    <source>
        <dbReference type="SAM" id="MobiDB-lite"/>
    </source>
</evidence>
<dbReference type="RefSeq" id="WP_184520979.1">
    <property type="nucleotide sequence ID" value="NZ_JACIJD010000023.1"/>
</dbReference>
<feature type="region of interest" description="Disordered" evidence="1">
    <location>
        <begin position="1"/>
        <end position="22"/>
    </location>
</feature>
<evidence type="ECO:0000313" key="2">
    <source>
        <dbReference type="EMBL" id="MBB5695790.1"/>
    </source>
</evidence>
<evidence type="ECO:0000313" key="3">
    <source>
        <dbReference type="Proteomes" id="UP000580654"/>
    </source>
</evidence>
<feature type="region of interest" description="Disordered" evidence="1">
    <location>
        <begin position="63"/>
        <end position="104"/>
    </location>
</feature>
<accession>A0A840Y7B7</accession>